<dbReference type="GO" id="GO:0017038">
    <property type="term" value="P:protein import"/>
    <property type="evidence" value="ECO:0007669"/>
    <property type="project" value="TreeGrafter"/>
</dbReference>
<name>A0A318EFS6_9GAMM</name>
<dbReference type="RefSeq" id="WP_211307250.1">
    <property type="nucleotide sequence ID" value="NZ_CAKZQT010000037.1"/>
</dbReference>
<dbReference type="PANTHER" id="PTHR30625:SF11">
    <property type="entry name" value="MOTA_TOLQ_EXBB PROTON CHANNEL DOMAIN-CONTAINING PROTEIN"/>
    <property type="match status" value="1"/>
</dbReference>
<comment type="subcellular location">
    <subcellularLocation>
        <location evidence="1">Cell membrane</location>
        <topology evidence="1">Multi-pass membrane protein</topology>
    </subcellularLocation>
    <subcellularLocation>
        <location evidence="6">Membrane</location>
        <topology evidence="6">Multi-pass membrane protein</topology>
    </subcellularLocation>
</comment>
<evidence type="ECO:0000313" key="11">
    <source>
        <dbReference type="EMBL" id="PXV69645.1"/>
    </source>
</evidence>
<keyword evidence="6" id="KW-0813">Transport</keyword>
<protein>
    <submittedName>
        <fullName evidence="11">Outer membrane transport energization protein ExbB</fullName>
    </submittedName>
</protein>
<evidence type="ECO:0000256" key="5">
    <source>
        <dbReference type="ARBA" id="ARBA00023136"/>
    </source>
</evidence>
<dbReference type="PANTHER" id="PTHR30625">
    <property type="entry name" value="PROTEIN TOLQ"/>
    <property type="match status" value="1"/>
</dbReference>
<feature type="transmembrane region" description="Helical" evidence="8">
    <location>
        <begin position="406"/>
        <end position="427"/>
    </location>
</feature>
<dbReference type="PIRSF" id="PIRSF037714">
    <property type="entry name" value="TolR"/>
    <property type="match status" value="1"/>
</dbReference>
<keyword evidence="6" id="KW-0653">Protein transport</keyword>
<feature type="transmembrane region" description="Helical" evidence="8">
    <location>
        <begin position="365"/>
        <end position="386"/>
    </location>
</feature>
<sequence>MLRKPLFSLLRPLAILLVAAAPGIGQAQGAASLDELLEQTRTARAREAQQNQARINQFQQERNRRAQMLSEAQAELTRENSRANALSAQFDANEKKLTELQAALDAKLGNLGEMFGVVRQVAGDFASVAYNSMVSAQYPERETFARKLSESKALASIEDLERLWFEMQREMTESGRVTKFSTKVINLEGQEQDTAVVRLGGFTASSEDGFLTYLPGEREFAVLSRQPASRFVSPNVDLLDETSGYHRATLDPTRGTLLSVLVQTPKLGEQIKFGGLVGYLILAVGAIGLIMAAVRFIALSAVGAKVNSQRKDTSNASEGNPLGRVLAVYYKDPNVDQETLQLRLDEAVLKEIPALESWLPAIKMIAAVGPLMGLLGTVTGMILTFQQITLFGTGDPKIMADGISQALVTTVMGLVVAIPMVLIHAYLAGRSKNIVQILDEEAAGLIAEHAEKQHGRTA</sequence>
<evidence type="ECO:0000256" key="6">
    <source>
        <dbReference type="RuleBase" id="RU004057"/>
    </source>
</evidence>
<feature type="domain" description="MotA/TolQ/ExbB proton channel" evidence="10">
    <location>
        <begin position="324"/>
        <end position="439"/>
    </location>
</feature>
<evidence type="ECO:0000259" key="10">
    <source>
        <dbReference type="Pfam" id="PF01618"/>
    </source>
</evidence>
<dbReference type="Proteomes" id="UP000248330">
    <property type="component" value="Unassembled WGS sequence"/>
</dbReference>
<dbReference type="InterPro" id="IPR002898">
    <property type="entry name" value="MotA_ExbB_proton_chnl"/>
</dbReference>
<evidence type="ECO:0000256" key="2">
    <source>
        <dbReference type="ARBA" id="ARBA00022475"/>
    </source>
</evidence>
<evidence type="ECO:0000256" key="3">
    <source>
        <dbReference type="ARBA" id="ARBA00022692"/>
    </source>
</evidence>
<evidence type="ECO:0000256" key="4">
    <source>
        <dbReference type="ARBA" id="ARBA00022989"/>
    </source>
</evidence>
<feature type="signal peptide" evidence="9">
    <location>
        <begin position="1"/>
        <end position="27"/>
    </location>
</feature>
<feature type="transmembrane region" description="Helical" evidence="8">
    <location>
        <begin position="276"/>
        <end position="302"/>
    </location>
</feature>
<organism evidence="11 12">
    <name type="scientific">Sinimarinibacterium flocculans</name>
    <dbReference type="NCBI Taxonomy" id="985250"/>
    <lineage>
        <taxon>Bacteria</taxon>
        <taxon>Pseudomonadati</taxon>
        <taxon>Pseudomonadota</taxon>
        <taxon>Gammaproteobacteria</taxon>
        <taxon>Nevskiales</taxon>
        <taxon>Nevskiaceae</taxon>
        <taxon>Sinimarinibacterium</taxon>
    </lineage>
</organism>
<accession>A0A318EFS6</accession>
<feature type="chain" id="PRO_5016452605" evidence="9">
    <location>
        <begin position="28"/>
        <end position="458"/>
    </location>
</feature>
<comment type="caution">
    <text evidence="11">The sequence shown here is derived from an EMBL/GenBank/DDBJ whole genome shotgun (WGS) entry which is preliminary data.</text>
</comment>
<comment type="similarity">
    <text evidence="6">Belongs to the exbB/tolQ family.</text>
</comment>
<dbReference type="InterPro" id="IPR050790">
    <property type="entry name" value="ExbB/TolQ_transport"/>
</dbReference>
<dbReference type="Pfam" id="PF01618">
    <property type="entry name" value="MotA_ExbB"/>
    <property type="match status" value="1"/>
</dbReference>
<proteinExistence type="inferred from homology"/>
<keyword evidence="4 8" id="KW-1133">Transmembrane helix</keyword>
<reference evidence="11 12" key="1">
    <citation type="submission" date="2018-04" db="EMBL/GenBank/DDBJ databases">
        <title>Genomic Encyclopedia of Type Strains, Phase IV (KMG-IV): sequencing the most valuable type-strain genomes for metagenomic binning, comparative biology and taxonomic classification.</title>
        <authorList>
            <person name="Goeker M."/>
        </authorList>
    </citation>
    <scope>NUCLEOTIDE SEQUENCE [LARGE SCALE GENOMIC DNA]</scope>
    <source>
        <strain evidence="11 12">DSM 104150</strain>
    </source>
</reference>
<dbReference type="AlphaFoldDB" id="A0A318EFS6"/>
<feature type="coiled-coil region" evidence="7">
    <location>
        <begin position="55"/>
        <end position="103"/>
    </location>
</feature>
<keyword evidence="12" id="KW-1185">Reference proteome</keyword>
<keyword evidence="5 8" id="KW-0472">Membrane</keyword>
<keyword evidence="2" id="KW-1003">Cell membrane</keyword>
<keyword evidence="9" id="KW-0732">Signal</keyword>
<dbReference type="InterPro" id="IPR017270">
    <property type="entry name" value="MotA/TolQ/ExbB-rel"/>
</dbReference>
<gene>
    <name evidence="11" type="ORF">C8D93_103219</name>
</gene>
<evidence type="ECO:0000256" key="7">
    <source>
        <dbReference type="SAM" id="Coils"/>
    </source>
</evidence>
<keyword evidence="3 8" id="KW-0812">Transmembrane</keyword>
<dbReference type="EMBL" id="QICN01000003">
    <property type="protein sequence ID" value="PXV69645.1"/>
    <property type="molecule type" value="Genomic_DNA"/>
</dbReference>
<dbReference type="GO" id="GO:0005886">
    <property type="term" value="C:plasma membrane"/>
    <property type="evidence" value="ECO:0007669"/>
    <property type="project" value="UniProtKB-SubCell"/>
</dbReference>
<evidence type="ECO:0000256" key="9">
    <source>
        <dbReference type="SAM" id="SignalP"/>
    </source>
</evidence>
<evidence type="ECO:0000313" key="12">
    <source>
        <dbReference type="Proteomes" id="UP000248330"/>
    </source>
</evidence>
<evidence type="ECO:0000256" key="1">
    <source>
        <dbReference type="ARBA" id="ARBA00004651"/>
    </source>
</evidence>
<keyword evidence="7" id="KW-0175">Coiled coil</keyword>
<evidence type="ECO:0000256" key="8">
    <source>
        <dbReference type="SAM" id="Phobius"/>
    </source>
</evidence>